<dbReference type="InterPro" id="IPR036291">
    <property type="entry name" value="NAD(P)-bd_dom_sf"/>
</dbReference>
<dbReference type="InterPro" id="IPR029753">
    <property type="entry name" value="D-isomer_DH_CS"/>
</dbReference>
<dbReference type="SUPFAM" id="SSF52283">
    <property type="entry name" value="Formate/glycerate dehydrogenase catalytic domain-like"/>
    <property type="match status" value="1"/>
</dbReference>
<dbReference type="CDD" id="cd12183">
    <property type="entry name" value="LDH_like_2"/>
    <property type="match status" value="1"/>
</dbReference>
<evidence type="ECO:0000256" key="4">
    <source>
        <dbReference type="RuleBase" id="RU003719"/>
    </source>
</evidence>
<dbReference type="SUPFAM" id="SSF51735">
    <property type="entry name" value="NAD(P)-binding Rossmann-fold domains"/>
    <property type="match status" value="1"/>
</dbReference>
<keyword evidence="3" id="KW-0520">NAD</keyword>
<evidence type="ECO:0000259" key="5">
    <source>
        <dbReference type="Pfam" id="PF00389"/>
    </source>
</evidence>
<gene>
    <name evidence="7" type="ORF">I5E68_10745</name>
</gene>
<dbReference type="PROSITE" id="PS00671">
    <property type="entry name" value="D_2_HYDROXYACID_DH_3"/>
    <property type="match status" value="1"/>
</dbReference>
<dbReference type="Gene3D" id="3.40.50.720">
    <property type="entry name" value="NAD(P)-binding Rossmann-like Domain"/>
    <property type="match status" value="2"/>
</dbReference>
<evidence type="ECO:0000259" key="6">
    <source>
        <dbReference type="Pfam" id="PF02826"/>
    </source>
</evidence>
<reference evidence="7" key="1">
    <citation type="submission" date="2020-11" db="EMBL/GenBank/DDBJ databases">
        <title>Novosphingobium aureum sp. nov., a marine bacterium isolated from sediment of a salt flat.</title>
        <authorList>
            <person name="Yoo Y."/>
            <person name="Kim J.-J."/>
        </authorList>
    </citation>
    <scope>NUCLEOTIDE SEQUENCE</scope>
    <source>
        <strain evidence="7">YJ-S2-02</strain>
    </source>
</reference>
<dbReference type="PANTHER" id="PTHR43026">
    <property type="entry name" value="2-HYDROXYACID DEHYDROGENASE HOMOLOG 1-RELATED"/>
    <property type="match status" value="1"/>
</dbReference>
<dbReference type="EMBL" id="JADZGI010000001">
    <property type="protein sequence ID" value="MBH0113426.1"/>
    <property type="molecule type" value="Genomic_DNA"/>
</dbReference>
<evidence type="ECO:0000313" key="8">
    <source>
        <dbReference type="Proteomes" id="UP000617634"/>
    </source>
</evidence>
<sequence length="336" mass="35874">MKVVVFSTRPYDREFLDRANGAQGHRAQLTYFDTRLTGQSAHFAKGFDAVCAFVNDVLDGDVLEVLAGQGVRLVALRCAGFNNVDLVAARRLGIAIARVPSYSPDAIAEHAVALMLSLNRRIHKAYARVREGNFALDGLLGFDMHGKVAGVVGTGRIGLNVARILRGFGCEVLASDPAPGAELVALGGSYVPFDELLARSDIVSLHCPLTPATHHLVGEDALARMKNGVMLINTSRGAVMDARAVIGALKSGRIGHLGLDVYEEEGDLFFEDLSGTVIQDDVFMRLLTFPNVLVTGHQGFFTHEAMNAIAGTTIANIAAFAQQGAPLHPVTVEMLA</sequence>
<dbReference type="RefSeq" id="WP_197163640.1">
    <property type="nucleotide sequence ID" value="NZ_JADZGI010000001.1"/>
</dbReference>
<proteinExistence type="inferred from homology"/>
<dbReference type="AlphaFoldDB" id="A0A931MLU3"/>
<dbReference type="InterPro" id="IPR006140">
    <property type="entry name" value="D-isomer_DH_NAD-bd"/>
</dbReference>
<evidence type="ECO:0000256" key="3">
    <source>
        <dbReference type="ARBA" id="ARBA00023027"/>
    </source>
</evidence>
<dbReference type="InterPro" id="IPR058205">
    <property type="entry name" value="D-LDH-like"/>
</dbReference>
<dbReference type="GO" id="GO:0008720">
    <property type="term" value="F:D-lactate dehydrogenase (NAD+) activity"/>
    <property type="evidence" value="ECO:0007669"/>
    <property type="project" value="TreeGrafter"/>
</dbReference>
<dbReference type="PROSITE" id="PS00670">
    <property type="entry name" value="D_2_HYDROXYACID_DH_2"/>
    <property type="match status" value="1"/>
</dbReference>
<feature type="domain" description="D-isomer specific 2-hydroxyacid dehydrogenase NAD-binding" evidence="6">
    <location>
        <begin position="112"/>
        <end position="299"/>
    </location>
</feature>
<evidence type="ECO:0000256" key="1">
    <source>
        <dbReference type="ARBA" id="ARBA00005854"/>
    </source>
</evidence>
<comment type="similarity">
    <text evidence="1 4">Belongs to the D-isomer specific 2-hydroxyacid dehydrogenase family.</text>
</comment>
<dbReference type="Pfam" id="PF02826">
    <property type="entry name" value="2-Hacid_dh_C"/>
    <property type="match status" value="1"/>
</dbReference>
<keyword evidence="8" id="KW-1185">Reference proteome</keyword>
<dbReference type="Pfam" id="PF00389">
    <property type="entry name" value="2-Hacid_dh"/>
    <property type="match status" value="1"/>
</dbReference>
<evidence type="ECO:0000313" key="7">
    <source>
        <dbReference type="EMBL" id="MBH0113426.1"/>
    </source>
</evidence>
<protein>
    <submittedName>
        <fullName evidence="7">2-hydroxyacid dehydrogenase</fullName>
    </submittedName>
</protein>
<dbReference type="InterPro" id="IPR006139">
    <property type="entry name" value="D-isomer_2_OHA_DH_cat_dom"/>
</dbReference>
<dbReference type="Proteomes" id="UP000617634">
    <property type="component" value="Unassembled WGS sequence"/>
</dbReference>
<evidence type="ECO:0000256" key="2">
    <source>
        <dbReference type="ARBA" id="ARBA00023002"/>
    </source>
</evidence>
<name>A0A931MLU3_9SPHN</name>
<feature type="domain" description="D-isomer specific 2-hydroxyacid dehydrogenase catalytic" evidence="5">
    <location>
        <begin position="3"/>
        <end position="330"/>
    </location>
</feature>
<organism evidence="7 8">
    <name type="scientific">Novosphingobium aureum</name>
    <dbReference type="NCBI Taxonomy" id="2792964"/>
    <lineage>
        <taxon>Bacteria</taxon>
        <taxon>Pseudomonadati</taxon>
        <taxon>Pseudomonadota</taxon>
        <taxon>Alphaproteobacteria</taxon>
        <taxon>Sphingomonadales</taxon>
        <taxon>Sphingomonadaceae</taxon>
        <taxon>Novosphingobium</taxon>
    </lineage>
</organism>
<dbReference type="PANTHER" id="PTHR43026:SF1">
    <property type="entry name" value="2-HYDROXYACID DEHYDROGENASE HOMOLOG 1-RELATED"/>
    <property type="match status" value="1"/>
</dbReference>
<dbReference type="GO" id="GO:0051287">
    <property type="term" value="F:NAD binding"/>
    <property type="evidence" value="ECO:0007669"/>
    <property type="project" value="InterPro"/>
</dbReference>
<comment type="caution">
    <text evidence="7">The sequence shown here is derived from an EMBL/GenBank/DDBJ whole genome shotgun (WGS) entry which is preliminary data.</text>
</comment>
<accession>A0A931MLU3</accession>
<keyword evidence="2 4" id="KW-0560">Oxidoreductase</keyword>